<dbReference type="RefSeq" id="WP_024532207.1">
    <property type="nucleotide sequence ID" value="NZ_AP018400.1"/>
</dbReference>
<dbReference type="KEGG" id="srq:SR187_7260"/>
<sequence length="231" mass="26605">MKALIFDLDDTLYNQLHPFQQALEKHLQIAEEDIAALYLAFRHYADEVFEAAATGKMSLKDSHVYRMKRALVDIGYRVSDDLALAIQMDYDYFQGHLELNAVFPDIFRYCKERDITIGIITNGPYHHQLKKIRSLGLFEWFDSDLMMISGQVGVAKPHPAIFHLMEEKLGLSSEEICYLGDSFENDVVGAKSVGWKAIWFNHRKREVPVNSFKADSLVDEWDELEGVIRSL</sequence>
<evidence type="ECO:0000256" key="1">
    <source>
        <dbReference type="ARBA" id="ARBA00001946"/>
    </source>
</evidence>
<dbReference type="InterPro" id="IPR036412">
    <property type="entry name" value="HAD-like_sf"/>
</dbReference>
<dbReference type="Gene3D" id="3.40.50.1000">
    <property type="entry name" value="HAD superfamily/HAD-like"/>
    <property type="match status" value="1"/>
</dbReference>
<keyword evidence="2" id="KW-0479">Metal-binding</keyword>
<evidence type="ECO:0000256" key="3">
    <source>
        <dbReference type="ARBA" id="ARBA00022801"/>
    </source>
</evidence>
<dbReference type="SFLD" id="SFLDG01129">
    <property type="entry name" value="C1.5:_HAD__Beta-PGM__Phosphata"/>
    <property type="match status" value="1"/>
</dbReference>
<dbReference type="PANTHER" id="PTHR46470">
    <property type="entry name" value="N-ACYLNEURAMINATE-9-PHOSPHATASE"/>
    <property type="match status" value="1"/>
</dbReference>
<evidence type="ECO:0000313" key="6">
    <source>
        <dbReference type="Proteomes" id="UP000269331"/>
    </source>
</evidence>
<dbReference type="EMBL" id="AP018400">
    <property type="protein sequence ID" value="BBA93056.1"/>
    <property type="molecule type" value="Genomic_DNA"/>
</dbReference>
<dbReference type="AlphaFoldDB" id="A0A2Z5TP92"/>
<accession>A0A2Z5TP92</accession>
<dbReference type="SUPFAM" id="SSF56784">
    <property type="entry name" value="HAD-like"/>
    <property type="match status" value="1"/>
</dbReference>
<dbReference type="GO" id="GO:0016791">
    <property type="term" value="F:phosphatase activity"/>
    <property type="evidence" value="ECO:0007669"/>
    <property type="project" value="TreeGrafter"/>
</dbReference>
<dbReference type="PANTHER" id="PTHR46470:SF2">
    <property type="entry name" value="GLYCERALDEHYDE 3-PHOSPHATE PHOSPHATASE"/>
    <property type="match status" value="1"/>
</dbReference>
<dbReference type="InterPro" id="IPR006439">
    <property type="entry name" value="HAD-SF_hydro_IA"/>
</dbReference>
<name>A0A2Z5TP92_9STRE</name>
<dbReference type="Proteomes" id="UP000269331">
    <property type="component" value="Chromosome"/>
</dbReference>
<dbReference type="GO" id="GO:0046872">
    <property type="term" value="F:metal ion binding"/>
    <property type="evidence" value="ECO:0007669"/>
    <property type="project" value="UniProtKB-KW"/>
</dbReference>
<dbReference type="GO" id="GO:0044281">
    <property type="term" value="P:small molecule metabolic process"/>
    <property type="evidence" value="ECO:0007669"/>
    <property type="project" value="UniProtKB-ARBA"/>
</dbReference>
<dbReference type="NCBIfam" id="TIGR01549">
    <property type="entry name" value="HAD-SF-IA-v1"/>
    <property type="match status" value="1"/>
</dbReference>
<dbReference type="OrthoDB" id="25198at2"/>
<dbReference type="PRINTS" id="PR00413">
    <property type="entry name" value="HADHALOGNASE"/>
</dbReference>
<comment type="cofactor">
    <cofactor evidence="1">
        <name>Mg(2+)</name>
        <dbReference type="ChEBI" id="CHEBI:18420"/>
    </cofactor>
</comment>
<evidence type="ECO:0000313" key="5">
    <source>
        <dbReference type="EMBL" id="BBA93056.1"/>
    </source>
</evidence>
<keyword evidence="3 5" id="KW-0378">Hydrolase</keyword>
<evidence type="ECO:0000256" key="4">
    <source>
        <dbReference type="ARBA" id="ARBA00022842"/>
    </source>
</evidence>
<keyword evidence="4" id="KW-0460">Magnesium</keyword>
<dbReference type="InterPro" id="IPR023214">
    <property type="entry name" value="HAD_sf"/>
</dbReference>
<dbReference type="Pfam" id="PF00702">
    <property type="entry name" value="Hydrolase"/>
    <property type="match status" value="1"/>
</dbReference>
<dbReference type="Gene3D" id="1.20.120.710">
    <property type="entry name" value="Haloacid dehalogenase hydrolase-like domain"/>
    <property type="match status" value="1"/>
</dbReference>
<gene>
    <name evidence="5" type="ORF">SR187_7260</name>
</gene>
<dbReference type="InterPro" id="IPR051400">
    <property type="entry name" value="HAD-like_hydrolase"/>
</dbReference>
<dbReference type="GeneID" id="52229979"/>
<dbReference type="SFLD" id="SFLDS00003">
    <property type="entry name" value="Haloacid_Dehalogenase"/>
    <property type="match status" value="1"/>
</dbReference>
<protein>
    <submittedName>
        <fullName evidence="5">HAD family hydrolase</fullName>
    </submittedName>
</protein>
<evidence type="ECO:0000256" key="2">
    <source>
        <dbReference type="ARBA" id="ARBA00022723"/>
    </source>
</evidence>
<reference evidence="5 6" key="1">
    <citation type="journal article" date="2018" name="Genome Biol. Evol.">
        <title>Complete Genome Sequence of Streptococcus ruminantium sp. nov. GUT-187T (=DSM 104980T =JCM 31869T), the Type Strain of S. ruminantium, and Comparison with Genome Sequences of Streptococcus suis Strains.</title>
        <authorList>
            <person name="Tohya M."/>
            <person name="Sekizaki T."/>
            <person name="Miyoshi-Akiyama T."/>
        </authorList>
    </citation>
    <scope>NUCLEOTIDE SEQUENCE [LARGE SCALE GENOMIC DNA]</scope>
    <source>
        <strain evidence="5 6">GUT187T</strain>
    </source>
</reference>
<organism evidence="5 6">
    <name type="scientific">Streptococcus ruminantium</name>
    <dbReference type="NCBI Taxonomy" id="1917441"/>
    <lineage>
        <taxon>Bacteria</taxon>
        <taxon>Bacillati</taxon>
        <taxon>Bacillota</taxon>
        <taxon>Bacilli</taxon>
        <taxon>Lactobacillales</taxon>
        <taxon>Streptococcaceae</taxon>
        <taxon>Streptococcus</taxon>
    </lineage>
</organism>
<proteinExistence type="predicted"/>